<proteinExistence type="predicted"/>
<dbReference type="Proteomes" id="UP000288716">
    <property type="component" value="Unassembled WGS sequence"/>
</dbReference>
<comment type="caution">
    <text evidence="2">The sequence shown here is derived from an EMBL/GenBank/DDBJ whole genome shotgun (WGS) entry which is preliminary data.</text>
</comment>
<feature type="transmembrane region" description="Helical" evidence="1">
    <location>
        <begin position="51"/>
        <end position="70"/>
    </location>
</feature>
<accession>A0A443SF55</accession>
<evidence type="ECO:0000313" key="2">
    <source>
        <dbReference type="EMBL" id="RWS26135.1"/>
    </source>
</evidence>
<keyword evidence="1" id="KW-0812">Transmembrane</keyword>
<evidence type="ECO:0000313" key="3">
    <source>
        <dbReference type="Proteomes" id="UP000288716"/>
    </source>
</evidence>
<protein>
    <submittedName>
        <fullName evidence="2">Uncharacterized protein</fullName>
    </submittedName>
</protein>
<dbReference type="AlphaFoldDB" id="A0A443SF55"/>
<dbReference type="OrthoDB" id="410267at2759"/>
<keyword evidence="3" id="KW-1185">Reference proteome</keyword>
<dbReference type="VEuPathDB" id="VectorBase:LDEU005905"/>
<organism evidence="2 3">
    <name type="scientific">Leptotrombidium deliense</name>
    <dbReference type="NCBI Taxonomy" id="299467"/>
    <lineage>
        <taxon>Eukaryota</taxon>
        <taxon>Metazoa</taxon>
        <taxon>Ecdysozoa</taxon>
        <taxon>Arthropoda</taxon>
        <taxon>Chelicerata</taxon>
        <taxon>Arachnida</taxon>
        <taxon>Acari</taxon>
        <taxon>Acariformes</taxon>
        <taxon>Trombidiformes</taxon>
        <taxon>Prostigmata</taxon>
        <taxon>Anystina</taxon>
        <taxon>Parasitengona</taxon>
        <taxon>Trombiculoidea</taxon>
        <taxon>Trombiculidae</taxon>
        <taxon>Leptotrombidium</taxon>
    </lineage>
</organism>
<gene>
    <name evidence="2" type="ORF">B4U80_08796</name>
</gene>
<sequence length="91" mass="9741">MKRLRGILAVCGTACVYCAMGMYFSSGNTAVYLASYLRKYSGSNVQLSDNMWFLAAVGLSAVILPIGGWLDSIVGVRLVCVLAGLLQRSVE</sequence>
<keyword evidence="1" id="KW-1133">Transmembrane helix</keyword>
<name>A0A443SF55_9ACAR</name>
<evidence type="ECO:0000256" key="1">
    <source>
        <dbReference type="SAM" id="Phobius"/>
    </source>
</evidence>
<reference evidence="2 3" key="1">
    <citation type="journal article" date="2018" name="Gigascience">
        <title>Genomes of trombidid mites reveal novel predicted allergens and laterally-transferred genes associated with secondary metabolism.</title>
        <authorList>
            <person name="Dong X."/>
            <person name="Chaisiri K."/>
            <person name="Xia D."/>
            <person name="Armstrong S.D."/>
            <person name="Fang Y."/>
            <person name="Donnelly M.J."/>
            <person name="Kadowaki T."/>
            <person name="McGarry J.W."/>
            <person name="Darby A.C."/>
            <person name="Makepeace B.L."/>
        </authorList>
    </citation>
    <scope>NUCLEOTIDE SEQUENCE [LARGE SCALE GENOMIC DNA]</scope>
    <source>
        <strain evidence="2">UoL-UT</strain>
    </source>
</reference>
<keyword evidence="1" id="KW-0472">Membrane</keyword>
<dbReference type="STRING" id="299467.A0A443SF55"/>
<dbReference type="EMBL" id="NCKV01003029">
    <property type="protein sequence ID" value="RWS26135.1"/>
    <property type="molecule type" value="Genomic_DNA"/>
</dbReference>